<dbReference type="PANTHER" id="PTHR10836">
    <property type="entry name" value="GLYCERALDEHYDE 3-PHOSPHATE DEHYDROGENASE"/>
    <property type="match status" value="1"/>
</dbReference>
<evidence type="ECO:0000256" key="17">
    <source>
        <dbReference type="ARBA" id="ARBA00031890"/>
    </source>
</evidence>
<dbReference type="PANTHER" id="PTHR10836:SF111">
    <property type="entry name" value="GLYCERALDEHYDE-3-PHOSPHATE DEHYDROGENASE"/>
    <property type="match status" value="1"/>
</dbReference>
<evidence type="ECO:0000256" key="11">
    <source>
        <dbReference type="ARBA" id="ARBA00022845"/>
    </source>
</evidence>
<keyword evidence="11" id="KW-0810">Translation regulation</keyword>
<evidence type="ECO:0000256" key="2">
    <source>
        <dbReference type="ARBA" id="ARBA00004245"/>
    </source>
</evidence>
<keyword evidence="12" id="KW-0560">Oxidoreductase</keyword>
<dbReference type="InterPro" id="IPR020831">
    <property type="entry name" value="GlycerAld/Erythrose_P_DH"/>
</dbReference>
<feature type="domain" description="Glyceraldehyde 3-phosphate dehydrogenase catalytic" evidence="21">
    <location>
        <begin position="1"/>
        <end position="80"/>
    </location>
</feature>
<dbReference type="Gene3D" id="3.30.360.10">
    <property type="entry name" value="Dihydrodipicolinate Reductase, domain 2"/>
    <property type="match status" value="1"/>
</dbReference>
<evidence type="ECO:0000256" key="6">
    <source>
        <dbReference type="ARBA" id="ARBA00013119"/>
    </source>
</evidence>
<evidence type="ECO:0000256" key="12">
    <source>
        <dbReference type="ARBA" id="ARBA00023002"/>
    </source>
</evidence>
<keyword evidence="9" id="KW-0053">Apoptosis</keyword>
<evidence type="ECO:0000256" key="1">
    <source>
        <dbReference type="ARBA" id="ARBA00004123"/>
    </source>
</evidence>
<keyword evidence="7" id="KW-0963">Cytoplasm</keyword>
<keyword evidence="16" id="KW-0539">Nucleus</keyword>
<dbReference type="EMBL" id="BAAFST010000010">
    <property type="protein sequence ID" value="GAB1295657.1"/>
    <property type="molecule type" value="Genomic_DNA"/>
</dbReference>
<evidence type="ECO:0000256" key="5">
    <source>
        <dbReference type="ARBA" id="ARBA00007406"/>
    </source>
</evidence>
<accession>A0ABQ0F8W5</accession>
<evidence type="ECO:0000256" key="14">
    <source>
        <dbReference type="ARBA" id="ARBA00023152"/>
    </source>
</evidence>
<evidence type="ECO:0000313" key="22">
    <source>
        <dbReference type="EMBL" id="GAB1295657.1"/>
    </source>
</evidence>
<comment type="pathway">
    <text evidence="4">Carbohydrate degradation; glycolysis; pyruvate from D-glyceraldehyde 3-phosphate: step 1/5.</text>
</comment>
<evidence type="ECO:0000256" key="4">
    <source>
        <dbReference type="ARBA" id="ARBA00004869"/>
    </source>
</evidence>
<protein>
    <recommendedName>
        <fullName evidence="6">glyceraldehyde-3-phosphate dehydrogenase (phosphorylating)</fullName>
        <ecNumber evidence="6">1.2.1.12</ecNumber>
    </recommendedName>
    <alternativeName>
        <fullName evidence="17">Peptidyl-cysteine S-nitrosylase GAPDH</fullName>
    </alternativeName>
</protein>
<keyword evidence="13" id="KW-0520">NAD</keyword>
<evidence type="ECO:0000256" key="7">
    <source>
        <dbReference type="ARBA" id="ARBA00022490"/>
    </source>
</evidence>
<keyword evidence="10" id="KW-0702">S-nitrosylation</keyword>
<sequence length="99" mass="10803">MAFSVPTPNVSIVDLIFCLEKRSRNDDIKKAVKQVSEDPLKGILGYTEDQVVSRNSHSSTSDAGAGTALSDNSVKLISWYDNEYGGYSNRAVDLMASKE</sequence>
<comment type="catalytic activity">
    <reaction evidence="20">
        <text>S-nitroso-L-cysteinyl-[GAPDH] + L-cysteinyl-[protein] = L-cysteinyl-[GAPDH] + S-nitroso-L-cysteinyl-[protein]</text>
        <dbReference type="Rhea" id="RHEA:66684"/>
        <dbReference type="Rhea" id="RHEA-COMP:10131"/>
        <dbReference type="Rhea" id="RHEA-COMP:17089"/>
        <dbReference type="Rhea" id="RHEA-COMP:17090"/>
        <dbReference type="Rhea" id="RHEA-COMP:17091"/>
        <dbReference type="ChEBI" id="CHEBI:29950"/>
        <dbReference type="ChEBI" id="CHEBI:149494"/>
    </reaction>
    <physiologicalReaction direction="left-to-right" evidence="20">
        <dbReference type="Rhea" id="RHEA:66685"/>
    </physiologicalReaction>
</comment>
<evidence type="ECO:0000256" key="20">
    <source>
        <dbReference type="ARBA" id="ARBA00048005"/>
    </source>
</evidence>
<evidence type="ECO:0000256" key="8">
    <source>
        <dbReference type="ARBA" id="ARBA00022679"/>
    </source>
</evidence>
<evidence type="ECO:0000256" key="9">
    <source>
        <dbReference type="ARBA" id="ARBA00022703"/>
    </source>
</evidence>
<keyword evidence="14" id="KW-0324">Glycolysis</keyword>
<comment type="similarity">
    <text evidence="5">Belongs to the glyceraldehyde-3-phosphate dehydrogenase family.</text>
</comment>
<comment type="catalytic activity">
    <reaction evidence="19">
        <text>D-glyceraldehyde 3-phosphate + phosphate + NAD(+) = (2R)-3-phospho-glyceroyl phosphate + NADH + H(+)</text>
        <dbReference type="Rhea" id="RHEA:10300"/>
        <dbReference type="ChEBI" id="CHEBI:15378"/>
        <dbReference type="ChEBI" id="CHEBI:43474"/>
        <dbReference type="ChEBI" id="CHEBI:57540"/>
        <dbReference type="ChEBI" id="CHEBI:57604"/>
        <dbReference type="ChEBI" id="CHEBI:57945"/>
        <dbReference type="ChEBI" id="CHEBI:59776"/>
        <dbReference type="EC" id="1.2.1.12"/>
    </reaction>
</comment>
<evidence type="ECO:0000256" key="13">
    <source>
        <dbReference type="ARBA" id="ARBA00023027"/>
    </source>
</evidence>
<keyword evidence="15" id="KW-0206">Cytoskeleton</keyword>
<dbReference type="Gene3D" id="3.40.50.720">
    <property type="entry name" value="NAD(P)-binding Rossmann-like Domain"/>
    <property type="match status" value="1"/>
</dbReference>
<organism evidence="22 23">
    <name type="scientific">Apodemus speciosus</name>
    <name type="common">Large Japanese field mouse</name>
    <dbReference type="NCBI Taxonomy" id="105296"/>
    <lineage>
        <taxon>Eukaryota</taxon>
        <taxon>Metazoa</taxon>
        <taxon>Chordata</taxon>
        <taxon>Craniata</taxon>
        <taxon>Vertebrata</taxon>
        <taxon>Euteleostomi</taxon>
        <taxon>Mammalia</taxon>
        <taxon>Eutheria</taxon>
        <taxon>Euarchontoglires</taxon>
        <taxon>Glires</taxon>
        <taxon>Rodentia</taxon>
        <taxon>Myomorpha</taxon>
        <taxon>Muroidea</taxon>
        <taxon>Muridae</taxon>
        <taxon>Murinae</taxon>
        <taxon>Apodemus</taxon>
    </lineage>
</organism>
<keyword evidence="8" id="KW-0808">Transferase</keyword>
<proteinExistence type="inferred from homology"/>
<dbReference type="EC" id="1.2.1.12" evidence="6"/>
<evidence type="ECO:0000256" key="3">
    <source>
        <dbReference type="ARBA" id="ARBA00004514"/>
    </source>
</evidence>
<reference evidence="22 23" key="1">
    <citation type="submission" date="2024-08" db="EMBL/GenBank/DDBJ databases">
        <title>The draft genome of Apodemus speciosus.</title>
        <authorList>
            <person name="Nabeshima K."/>
            <person name="Suzuki S."/>
            <person name="Onuma M."/>
        </authorList>
    </citation>
    <scope>NUCLEOTIDE SEQUENCE [LARGE SCALE GENOMIC DNA]</scope>
    <source>
        <strain evidence="22">IB14-021</strain>
    </source>
</reference>
<evidence type="ECO:0000313" key="23">
    <source>
        <dbReference type="Proteomes" id="UP001623349"/>
    </source>
</evidence>
<dbReference type="SUPFAM" id="SSF55347">
    <property type="entry name" value="Glyceraldehyde-3-phosphate dehydrogenase-like, C-terminal domain"/>
    <property type="match status" value="1"/>
</dbReference>
<dbReference type="Proteomes" id="UP001623349">
    <property type="component" value="Unassembled WGS sequence"/>
</dbReference>
<evidence type="ECO:0000256" key="19">
    <source>
        <dbReference type="ARBA" id="ARBA00047698"/>
    </source>
</evidence>
<evidence type="ECO:0000259" key="21">
    <source>
        <dbReference type="Pfam" id="PF02800"/>
    </source>
</evidence>
<evidence type="ECO:0000256" key="10">
    <source>
        <dbReference type="ARBA" id="ARBA00022799"/>
    </source>
</evidence>
<evidence type="ECO:0000256" key="15">
    <source>
        <dbReference type="ARBA" id="ARBA00023212"/>
    </source>
</evidence>
<evidence type="ECO:0000256" key="18">
    <source>
        <dbReference type="ARBA" id="ARBA00046997"/>
    </source>
</evidence>
<comment type="subunit">
    <text evidence="18">Homotetramer. Interacts with TPPP; the interaction is direct. Interacts (when S-nitrosylated) with SIAH1; leading to nuclear translocation. Interacts with RILPL1/GOSPEL, leading to prevent the interaction between GAPDH and SIAH1 and prevent nuclear translocation. Interacts with CHP1; the interaction increases the binding of CHP1 with microtubules. Associates with microtubules. Interacts with EIF1AD, USP25, PRKCI and WARS1. Interacts with phosphorylated RPL13A; inhibited by oxidatively-modified low-densitity lipoprotein (LDL(ox)). Component of the GAIT complex. Interacts with FKBP6; leading to inhibit GAPDH catalytic activity. Interacts with TRAF2, promoting TRAF2 ubiquitination. Interacts with TRAF3, promoting TRAF3 ubiquitination.</text>
</comment>
<gene>
    <name evidence="22" type="ORF">APTSU1_001089100</name>
</gene>
<name>A0ABQ0F8W5_APOSI</name>
<evidence type="ECO:0000256" key="16">
    <source>
        <dbReference type="ARBA" id="ARBA00023242"/>
    </source>
</evidence>
<keyword evidence="23" id="KW-1185">Reference proteome</keyword>
<dbReference type="Pfam" id="PF02800">
    <property type="entry name" value="Gp_dh_C"/>
    <property type="match status" value="1"/>
</dbReference>
<comment type="subcellular location">
    <subcellularLocation>
        <location evidence="2">Cytoplasm</location>
        <location evidence="2">Cytoskeleton</location>
    </subcellularLocation>
    <subcellularLocation>
        <location evidence="3">Cytoplasm</location>
        <location evidence="3">Cytosol</location>
    </subcellularLocation>
    <subcellularLocation>
        <location evidence="1">Nucleus</location>
    </subcellularLocation>
</comment>
<comment type="caution">
    <text evidence="22">The sequence shown here is derived from an EMBL/GenBank/DDBJ whole genome shotgun (WGS) entry which is preliminary data.</text>
</comment>
<dbReference type="InterPro" id="IPR020829">
    <property type="entry name" value="GlycerAld_3-P_DH_cat"/>
</dbReference>